<evidence type="ECO:0008006" key="3">
    <source>
        <dbReference type="Google" id="ProtNLM"/>
    </source>
</evidence>
<gene>
    <name evidence="1" type="ORF">MF646_09355</name>
</gene>
<comment type="caution">
    <text evidence="1">The sequence shown here is derived from an EMBL/GenBank/DDBJ whole genome shotgun (WGS) entry which is preliminary data.</text>
</comment>
<dbReference type="Proteomes" id="UP001139150">
    <property type="component" value="Unassembled WGS sequence"/>
</dbReference>
<proteinExistence type="predicted"/>
<dbReference type="RefSeq" id="WP_250096231.1">
    <property type="nucleotide sequence ID" value="NZ_JAKRYL010000008.1"/>
</dbReference>
<name>A0A9X2I6S1_9BACI</name>
<keyword evidence="2" id="KW-1185">Reference proteome</keyword>
<sequence>MTNKKLTIEDMHLLASSRGGKCLSKKYVNSRTKLEWECSEGHRWEAVPAKVRYGQWCRKCSGNVKKNIEQMYELAAKYSGKCISKEYVNNMTPLEWVCKKGHYFTASYSGVMRSINNGGFCSVCGRLRGAEKRRNTIEDMKEIAVSKGGKCLSDQYNHAHQKLIWECANEHAFDMKANDVKNGHWCPHCHFYLNENKCRYILEQLTGKQFKSTKKVLNGLELDGYNSELEVAFEYNGVQHYEYIEFFHRTYDEFLKRKKYDEQKYQLCNEKGINLIVIPYTITDDTELVTFIFNKLNDYGVKPLIEIKYFHFKGFYRKSPMIKELSDIAKARSGKLLSKRYHNNKTKLVWECEYGHQWEMRPNDVKSGQWCPSCNGSHKLTIEEMDQIARERNGLCLSIAYINNKTKLRWRCAKGHEWDAAPDMVKQGTWCEICSKKESGKKRRLKIEEMHYIAKERRGRCLSTEYINNSTHLLWECSSGHNWKANANNIKNGTWCPRCKHKKTETTCESEQLRLF</sequence>
<evidence type="ECO:0000313" key="2">
    <source>
        <dbReference type="Proteomes" id="UP001139150"/>
    </source>
</evidence>
<protein>
    <recommendedName>
        <fullName evidence="3">Zinc-ribbon domain-containing protein</fullName>
    </recommendedName>
</protein>
<dbReference type="Gene3D" id="3.40.960.10">
    <property type="entry name" value="VSR Endonuclease"/>
    <property type="match status" value="1"/>
</dbReference>
<dbReference type="InterPro" id="IPR009030">
    <property type="entry name" value="Growth_fac_rcpt_cys_sf"/>
</dbReference>
<dbReference type="AlphaFoldDB" id="A0A9X2I6S1"/>
<dbReference type="SUPFAM" id="SSF57184">
    <property type="entry name" value="Growth factor receptor domain"/>
    <property type="match status" value="1"/>
</dbReference>
<dbReference type="EMBL" id="JAKRYL010000008">
    <property type="protein sequence ID" value="MCL7747325.1"/>
    <property type="molecule type" value="Genomic_DNA"/>
</dbReference>
<evidence type="ECO:0000313" key="1">
    <source>
        <dbReference type="EMBL" id="MCL7747325.1"/>
    </source>
</evidence>
<reference evidence="1" key="1">
    <citation type="submission" date="2022-02" db="EMBL/GenBank/DDBJ databases">
        <title>Halalkalibacter sp. nov. isolated from Lonar Lake, India.</title>
        <authorList>
            <person name="Joshi A."/>
            <person name="Thite S."/>
            <person name="Lodha T."/>
        </authorList>
    </citation>
    <scope>NUCLEOTIDE SEQUENCE</scope>
    <source>
        <strain evidence="1">MEB205</strain>
    </source>
</reference>
<organism evidence="1 2">
    <name type="scientific">Halalkalibacter alkaliphilus</name>
    <dbReference type="NCBI Taxonomy" id="2917993"/>
    <lineage>
        <taxon>Bacteria</taxon>
        <taxon>Bacillati</taxon>
        <taxon>Bacillota</taxon>
        <taxon>Bacilli</taxon>
        <taxon>Bacillales</taxon>
        <taxon>Bacillaceae</taxon>
        <taxon>Halalkalibacter</taxon>
    </lineage>
</organism>
<accession>A0A9X2I6S1</accession>